<dbReference type="Proteomes" id="UP000615446">
    <property type="component" value="Unassembled WGS sequence"/>
</dbReference>
<reference evidence="1 3" key="1">
    <citation type="submission" date="2017-11" db="EMBL/GenBank/DDBJ databases">
        <title>The genome of Rhizophagus clarus HR1 reveals common genetic basis of auxotrophy among arbuscular mycorrhizal fungi.</title>
        <authorList>
            <person name="Kobayashi Y."/>
        </authorList>
    </citation>
    <scope>NUCLEOTIDE SEQUENCE [LARGE SCALE GENOMIC DNA]</scope>
    <source>
        <strain evidence="1 3">HR1</strain>
    </source>
</reference>
<evidence type="ECO:0000313" key="2">
    <source>
        <dbReference type="EMBL" id="GET02947.1"/>
    </source>
</evidence>
<evidence type="ECO:0000313" key="3">
    <source>
        <dbReference type="Proteomes" id="UP000247702"/>
    </source>
</evidence>
<protein>
    <submittedName>
        <fullName evidence="1">Uncharacterized protein</fullName>
    </submittedName>
</protein>
<gene>
    <name evidence="2" type="ORF">RCL2_002930400</name>
    <name evidence="1" type="ORF">RclHR1_29910001</name>
</gene>
<sequence>MSKFPYHFCLVSRDDIANINLQNNEIVLQTHNNMRLNYNQNSESSVCIEDIYNIFWDLPRSLVDELDHRLAAIPRFSGLKIFANGLQSISRLTANEYRDLMKVMIFAINNLYDTNINSIEDIISNKDLVILYESWNKMYAISKYEVFKESDLEEFKESINDWSQKFIKIFKHISSSELKLPKLHSWIYHIIEIIQSFGAINGYTTETYESLHKEYVKIPYQLSNKKEIESLMAINCKKKSNPIIKNSSKKISDSNINDKMKTGFNKFENCLNMYLDQLDISSAEDGKVTIYGLVTLENGAIMRATNSFHKKSWFSDISVCMNFEELLQYSSDQSICYRQVLLIVYIDIEEQGIMSNLALIWQYDFKL</sequence>
<comment type="caution">
    <text evidence="1">The sequence shown here is derived from an EMBL/GenBank/DDBJ whole genome shotgun (WGS) entry which is preliminary data.</text>
</comment>
<reference evidence="2" key="2">
    <citation type="submission" date="2019-10" db="EMBL/GenBank/DDBJ databases">
        <title>Conservation and host-specific expression of non-tandemly repeated heterogenous ribosome RNA gene in arbuscular mycorrhizal fungi.</title>
        <authorList>
            <person name="Maeda T."/>
            <person name="Kobayashi Y."/>
            <person name="Nakagawa T."/>
            <person name="Ezawa T."/>
            <person name="Yamaguchi K."/>
            <person name="Bino T."/>
            <person name="Nishimoto Y."/>
            <person name="Shigenobu S."/>
            <person name="Kawaguchi M."/>
        </authorList>
    </citation>
    <scope>NUCLEOTIDE SEQUENCE</scope>
    <source>
        <strain evidence="2">HR1</strain>
    </source>
</reference>
<dbReference type="OrthoDB" id="2424965at2759"/>
<evidence type="ECO:0000313" key="1">
    <source>
        <dbReference type="EMBL" id="GBB97422.1"/>
    </source>
</evidence>
<name>A0A2Z6R8Y4_9GLOM</name>
<dbReference type="AlphaFoldDB" id="A0A2Z6R8Y4"/>
<accession>A0A2Z6R8Y4</accession>
<keyword evidence="3" id="KW-1185">Reference proteome</keyword>
<dbReference type="Proteomes" id="UP000247702">
    <property type="component" value="Unassembled WGS sequence"/>
</dbReference>
<dbReference type="EMBL" id="BLAL01000318">
    <property type="protein sequence ID" value="GET02947.1"/>
    <property type="molecule type" value="Genomic_DNA"/>
</dbReference>
<dbReference type="EMBL" id="BEXD01002214">
    <property type="protein sequence ID" value="GBB97422.1"/>
    <property type="molecule type" value="Genomic_DNA"/>
</dbReference>
<proteinExistence type="predicted"/>
<organism evidence="1 3">
    <name type="scientific">Rhizophagus clarus</name>
    <dbReference type="NCBI Taxonomy" id="94130"/>
    <lineage>
        <taxon>Eukaryota</taxon>
        <taxon>Fungi</taxon>
        <taxon>Fungi incertae sedis</taxon>
        <taxon>Mucoromycota</taxon>
        <taxon>Glomeromycotina</taxon>
        <taxon>Glomeromycetes</taxon>
        <taxon>Glomerales</taxon>
        <taxon>Glomeraceae</taxon>
        <taxon>Rhizophagus</taxon>
    </lineage>
</organism>